<evidence type="ECO:0000313" key="2">
    <source>
        <dbReference type="EMBL" id="CAF2926557.1"/>
    </source>
</evidence>
<protein>
    <submittedName>
        <fullName evidence="2">Translationally-controlled tumor protein homolog</fullName>
    </submittedName>
</protein>
<dbReference type="PROSITE" id="PS51797">
    <property type="entry name" value="TCTP_3"/>
    <property type="match status" value="1"/>
</dbReference>
<keyword evidence="3" id="KW-1185">Reference proteome</keyword>
<evidence type="ECO:0000313" key="3">
    <source>
        <dbReference type="Proteomes" id="UP000675881"/>
    </source>
</evidence>
<dbReference type="Pfam" id="PF00838">
    <property type="entry name" value="TCTP"/>
    <property type="match status" value="1"/>
</dbReference>
<dbReference type="SUPFAM" id="SSF51316">
    <property type="entry name" value="Mss4-like"/>
    <property type="match status" value="1"/>
</dbReference>
<dbReference type="AlphaFoldDB" id="A0A7R8CTH9"/>
<dbReference type="InterPro" id="IPR018103">
    <property type="entry name" value="Translation_control_tumour_CS"/>
</dbReference>
<name>A0A7R8CTH9_LEPSM</name>
<dbReference type="InterPro" id="IPR018105">
    <property type="entry name" value="Translational_control_tumour_p"/>
</dbReference>
<dbReference type="PROSITE" id="PS01003">
    <property type="entry name" value="TCTP_2"/>
    <property type="match status" value="1"/>
</dbReference>
<dbReference type="Gene3D" id="2.170.150.10">
    <property type="entry name" value="Metal Binding Protein, Guanine Nucleotide Exchange Factor, Chain A"/>
    <property type="match status" value="2"/>
</dbReference>
<dbReference type="Proteomes" id="UP000675881">
    <property type="component" value="Chromosome 4"/>
</dbReference>
<evidence type="ECO:0000256" key="1">
    <source>
        <dbReference type="PROSITE-ProRule" id="PRU01133"/>
    </source>
</evidence>
<proteinExistence type="inferred from homology"/>
<dbReference type="EMBL" id="HG994583">
    <property type="protein sequence ID" value="CAF2926557.1"/>
    <property type="molecule type" value="Genomic_DNA"/>
</dbReference>
<dbReference type="OrthoDB" id="10248936at2759"/>
<dbReference type="PANTHER" id="PTHR11991:SF0">
    <property type="entry name" value="TRANSLATIONALLY-CONTROLLED TUMOR PROTEIN"/>
    <property type="match status" value="1"/>
</dbReference>
<dbReference type="InterPro" id="IPR011323">
    <property type="entry name" value="Mss4/transl-control_tumour"/>
</dbReference>
<comment type="similarity">
    <text evidence="1">Belongs to the TCTP family.</text>
</comment>
<gene>
    <name evidence="2" type="ORF">LSAA_8947</name>
</gene>
<dbReference type="PANTHER" id="PTHR11991">
    <property type="entry name" value="TRANSLATIONALLY CONTROLLED TUMOR PROTEIN-RELATED"/>
    <property type="match status" value="1"/>
</dbReference>
<reference evidence="2" key="1">
    <citation type="submission" date="2021-02" db="EMBL/GenBank/DDBJ databases">
        <authorList>
            <person name="Bekaert M."/>
        </authorList>
    </citation>
    <scope>NUCLEOTIDE SEQUENCE</scope>
    <source>
        <strain evidence="2">IoA-00</strain>
    </source>
</reference>
<sequence length="153" mass="17666">MKIFKDGDELFSDTYKFKLLDDCLYEVYGKYVTRTEGDVVLDGANASAEEAMDDCDSSSTSGVDVVLNHRLDYMKKVVTYLEENGKQAEVDTFKTNINKVMKELLPRFKDLQFYTGETMDPEAMIIMLEYKEVDGKDIPVLYFFKHGLNEEKF</sequence>
<organism evidence="2 3">
    <name type="scientific">Lepeophtheirus salmonis</name>
    <name type="common">Salmon louse</name>
    <name type="synonym">Caligus salmonis</name>
    <dbReference type="NCBI Taxonomy" id="72036"/>
    <lineage>
        <taxon>Eukaryota</taxon>
        <taxon>Metazoa</taxon>
        <taxon>Ecdysozoa</taxon>
        <taxon>Arthropoda</taxon>
        <taxon>Crustacea</taxon>
        <taxon>Multicrustacea</taxon>
        <taxon>Hexanauplia</taxon>
        <taxon>Copepoda</taxon>
        <taxon>Siphonostomatoida</taxon>
        <taxon>Caligidae</taxon>
        <taxon>Lepeophtheirus</taxon>
    </lineage>
</organism>
<dbReference type="GO" id="GO:0005509">
    <property type="term" value="F:calcium ion binding"/>
    <property type="evidence" value="ECO:0007669"/>
    <property type="project" value="TreeGrafter"/>
</dbReference>
<dbReference type="GO" id="GO:0005737">
    <property type="term" value="C:cytoplasm"/>
    <property type="evidence" value="ECO:0007669"/>
    <property type="project" value="TreeGrafter"/>
</dbReference>
<dbReference type="InterPro" id="IPR034737">
    <property type="entry name" value="TCTP"/>
</dbReference>
<accession>A0A7R8CTH9</accession>
<dbReference type="InterPro" id="IPR011057">
    <property type="entry name" value="Mss4-like_sf"/>
</dbReference>